<reference evidence="1" key="1">
    <citation type="submission" date="2018-05" db="EMBL/GenBank/DDBJ databases">
        <authorList>
            <person name="Lanie J.A."/>
            <person name="Ng W.-L."/>
            <person name="Kazmierczak K.M."/>
            <person name="Andrzejewski T.M."/>
            <person name="Davidsen T.M."/>
            <person name="Wayne K.J."/>
            <person name="Tettelin H."/>
            <person name="Glass J.I."/>
            <person name="Rusch D."/>
            <person name="Podicherti R."/>
            <person name="Tsui H.-C.T."/>
            <person name="Winkler M.E."/>
        </authorList>
    </citation>
    <scope>NUCLEOTIDE SEQUENCE</scope>
</reference>
<protein>
    <submittedName>
        <fullName evidence="1">Uncharacterized protein</fullName>
    </submittedName>
</protein>
<name>A0A383BXZ0_9ZZZZ</name>
<evidence type="ECO:0000313" key="1">
    <source>
        <dbReference type="EMBL" id="SVE24784.1"/>
    </source>
</evidence>
<dbReference type="AlphaFoldDB" id="A0A383BXZ0"/>
<proteinExistence type="predicted"/>
<feature type="non-terminal residue" evidence="1">
    <location>
        <position position="22"/>
    </location>
</feature>
<accession>A0A383BXZ0</accession>
<sequence length="22" mass="2554">MLKQTFQQLAELLILTSAETFQ</sequence>
<gene>
    <name evidence="1" type="ORF">METZ01_LOCUS477638</name>
</gene>
<dbReference type="EMBL" id="UINC01204174">
    <property type="protein sequence ID" value="SVE24784.1"/>
    <property type="molecule type" value="Genomic_DNA"/>
</dbReference>
<organism evidence="1">
    <name type="scientific">marine metagenome</name>
    <dbReference type="NCBI Taxonomy" id="408172"/>
    <lineage>
        <taxon>unclassified sequences</taxon>
        <taxon>metagenomes</taxon>
        <taxon>ecological metagenomes</taxon>
    </lineage>
</organism>